<keyword evidence="3 8" id="KW-0436">Ligase</keyword>
<dbReference type="Gene3D" id="3.30.300.30">
    <property type="match status" value="1"/>
</dbReference>
<dbReference type="GeneID" id="105423733"/>
<dbReference type="PANTHER" id="PTHR24096:SF149">
    <property type="entry name" value="AMP-BINDING DOMAIN-CONTAINING PROTEIN-RELATED"/>
    <property type="match status" value="1"/>
</dbReference>
<evidence type="ECO:0000313" key="8">
    <source>
        <dbReference type="RefSeq" id="XP_011631934.1"/>
    </source>
</evidence>
<dbReference type="InterPro" id="IPR045851">
    <property type="entry name" value="AMP-bd_C_sf"/>
</dbReference>
<keyword evidence="4" id="KW-0576">Peroxisome</keyword>
<dbReference type="SUPFAM" id="SSF56801">
    <property type="entry name" value="Acetyl-CoA synthetase-like"/>
    <property type="match status" value="1"/>
</dbReference>
<comment type="similarity">
    <text evidence="2">Belongs to the ATP-dependent AMP-binding enzyme family.</text>
</comment>
<gene>
    <name evidence="8" type="primary">LOC105423733</name>
</gene>
<dbReference type="InterPro" id="IPR025110">
    <property type="entry name" value="AMP-bd_C"/>
</dbReference>
<sequence length="190" mass="21082">IALLGLTEIGGLATLQLSNHKNGSCGNVVNNMQMKIVDPETGKTIIGPNQSGEIWLKTTMMMNGYYKNPEATKNTIDEDGWLHTGDIGYVDEDGELFIIDRIKELIKYRGYQISPGEIEGVLMSHPAVLEAAVISVPHAIDDEHPLAFITKKPGAKETEEEFINFIAKNMMDHYKLRGGVIFLEKFPYTG</sequence>
<organism evidence="7 8">
    <name type="scientific">Pogonomyrmex barbatus</name>
    <name type="common">red harvester ant</name>
    <dbReference type="NCBI Taxonomy" id="144034"/>
    <lineage>
        <taxon>Eukaryota</taxon>
        <taxon>Metazoa</taxon>
        <taxon>Ecdysozoa</taxon>
        <taxon>Arthropoda</taxon>
        <taxon>Hexapoda</taxon>
        <taxon>Insecta</taxon>
        <taxon>Pterygota</taxon>
        <taxon>Neoptera</taxon>
        <taxon>Endopterygota</taxon>
        <taxon>Hymenoptera</taxon>
        <taxon>Apocrita</taxon>
        <taxon>Aculeata</taxon>
        <taxon>Formicoidea</taxon>
        <taxon>Formicidae</taxon>
        <taxon>Myrmicinae</taxon>
        <taxon>Pogonomyrmex</taxon>
    </lineage>
</organism>
<evidence type="ECO:0000256" key="3">
    <source>
        <dbReference type="ARBA" id="ARBA00022598"/>
    </source>
</evidence>
<proteinExistence type="inferred from homology"/>
<name>A0A6I9VV19_9HYME</name>
<dbReference type="GO" id="GO:0005777">
    <property type="term" value="C:peroxisome"/>
    <property type="evidence" value="ECO:0007669"/>
    <property type="project" value="UniProtKB-SubCell"/>
</dbReference>
<feature type="domain" description="AMP-dependent synthetase/ligase" evidence="5">
    <location>
        <begin position="4"/>
        <end position="66"/>
    </location>
</feature>
<feature type="non-terminal residue" evidence="8">
    <location>
        <position position="1"/>
    </location>
</feature>
<dbReference type="Proteomes" id="UP000504615">
    <property type="component" value="Unplaced"/>
</dbReference>
<evidence type="ECO:0000313" key="7">
    <source>
        <dbReference type="Proteomes" id="UP000504615"/>
    </source>
</evidence>
<feature type="domain" description="AMP-binding enzyme C-terminal" evidence="6">
    <location>
        <begin position="117"/>
        <end position="189"/>
    </location>
</feature>
<evidence type="ECO:0000256" key="4">
    <source>
        <dbReference type="ARBA" id="ARBA00023140"/>
    </source>
</evidence>
<dbReference type="GO" id="GO:0016405">
    <property type="term" value="F:CoA-ligase activity"/>
    <property type="evidence" value="ECO:0007669"/>
    <property type="project" value="TreeGrafter"/>
</dbReference>
<evidence type="ECO:0000259" key="6">
    <source>
        <dbReference type="Pfam" id="PF13193"/>
    </source>
</evidence>
<accession>A0A6I9VV19</accession>
<dbReference type="RefSeq" id="XP_011631934.1">
    <property type="nucleotide sequence ID" value="XM_011633632.1"/>
</dbReference>
<dbReference type="Gene3D" id="3.40.50.980">
    <property type="match status" value="1"/>
</dbReference>
<dbReference type="InterPro" id="IPR000873">
    <property type="entry name" value="AMP-dep_synth/lig_dom"/>
</dbReference>
<reference evidence="8" key="1">
    <citation type="submission" date="2025-08" db="UniProtKB">
        <authorList>
            <consortium name="RefSeq"/>
        </authorList>
    </citation>
    <scope>IDENTIFICATION</scope>
</reference>
<dbReference type="AlphaFoldDB" id="A0A6I9VV19"/>
<evidence type="ECO:0000256" key="2">
    <source>
        <dbReference type="ARBA" id="ARBA00006432"/>
    </source>
</evidence>
<keyword evidence="7" id="KW-1185">Reference proteome</keyword>
<protein>
    <submittedName>
        <fullName evidence="8">Probable 4-coumarate--CoA ligase 3</fullName>
    </submittedName>
</protein>
<dbReference type="Pfam" id="PF00501">
    <property type="entry name" value="AMP-binding"/>
    <property type="match status" value="1"/>
</dbReference>
<feature type="non-terminal residue" evidence="8">
    <location>
        <position position="190"/>
    </location>
</feature>
<dbReference type="OrthoDB" id="10253869at2759"/>
<dbReference type="KEGG" id="pbar:105423733"/>
<evidence type="ECO:0000259" key="5">
    <source>
        <dbReference type="Pfam" id="PF00501"/>
    </source>
</evidence>
<dbReference type="Pfam" id="PF13193">
    <property type="entry name" value="AMP-binding_C"/>
    <property type="match status" value="1"/>
</dbReference>
<evidence type="ECO:0000256" key="1">
    <source>
        <dbReference type="ARBA" id="ARBA00004275"/>
    </source>
</evidence>
<comment type="subcellular location">
    <subcellularLocation>
        <location evidence="1">Peroxisome</location>
    </subcellularLocation>
</comment>
<dbReference type="Gene3D" id="2.30.38.10">
    <property type="entry name" value="Luciferase, Domain 3"/>
    <property type="match status" value="1"/>
</dbReference>
<dbReference type="PANTHER" id="PTHR24096">
    <property type="entry name" value="LONG-CHAIN-FATTY-ACID--COA LIGASE"/>
    <property type="match status" value="1"/>
</dbReference>